<reference evidence="2" key="1">
    <citation type="submission" date="2022-11" db="UniProtKB">
        <authorList>
            <consortium name="WormBaseParasite"/>
        </authorList>
    </citation>
    <scope>IDENTIFICATION</scope>
</reference>
<protein>
    <submittedName>
        <fullName evidence="2">Uncharacterized protein</fullName>
    </submittedName>
</protein>
<proteinExistence type="predicted"/>
<accession>A0A915IGG2</accession>
<evidence type="ECO:0000313" key="1">
    <source>
        <dbReference type="Proteomes" id="UP000887565"/>
    </source>
</evidence>
<organism evidence="1 2">
    <name type="scientific">Romanomermis culicivorax</name>
    <name type="common">Nematode worm</name>
    <dbReference type="NCBI Taxonomy" id="13658"/>
    <lineage>
        <taxon>Eukaryota</taxon>
        <taxon>Metazoa</taxon>
        <taxon>Ecdysozoa</taxon>
        <taxon>Nematoda</taxon>
        <taxon>Enoplea</taxon>
        <taxon>Dorylaimia</taxon>
        <taxon>Mermithida</taxon>
        <taxon>Mermithoidea</taxon>
        <taxon>Mermithidae</taxon>
        <taxon>Romanomermis</taxon>
    </lineage>
</organism>
<dbReference type="AlphaFoldDB" id="A0A915IGG2"/>
<dbReference type="WBParaSite" id="nRc.2.0.1.t12361-RA">
    <property type="protein sequence ID" value="nRc.2.0.1.t12361-RA"/>
    <property type="gene ID" value="nRc.2.0.1.g12361"/>
</dbReference>
<dbReference type="Proteomes" id="UP000887565">
    <property type="component" value="Unplaced"/>
</dbReference>
<keyword evidence="1" id="KW-1185">Reference proteome</keyword>
<name>A0A915IGG2_ROMCU</name>
<sequence length="93" mass="11158">MNPVLYILYIRYIVHCTIQTDGISGFLFFFEPNSEYFNHVVFFFLKPSFLCYKRAAEAYLCYNQRARFVGDIYYRTVFGCTIFLDICELRIID</sequence>
<evidence type="ECO:0000313" key="2">
    <source>
        <dbReference type="WBParaSite" id="nRc.2.0.1.t12361-RA"/>
    </source>
</evidence>